<dbReference type="Proteomes" id="UP000004671">
    <property type="component" value="Chromosome"/>
</dbReference>
<dbReference type="Proteomes" id="UP000183868">
    <property type="component" value="Chromosome"/>
</dbReference>
<evidence type="ECO:0000313" key="3">
    <source>
        <dbReference type="EMBL" id="EHO39829.1"/>
    </source>
</evidence>
<evidence type="ECO:0000313" key="5">
    <source>
        <dbReference type="Proteomes" id="UP000183868"/>
    </source>
</evidence>
<accession>H1XYL1</accession>
<evidence type="ECO:0000313" key="2">
    <source>
        <dbReference type="EMBL" id="APF19719.1"/>
    </source>
</evidence>
<dbReference type="EMBL" id="CP018099">
    <property type="protein sequence ID" value="APF19719.1"/>
    <property type="molecule type" value="Genomic_DNA"/>
</dbReference>
<dbReference type="Gene3D" id="2.40.160.60">
    <property type="entry name" value="Outer membrane protein transport protein (OMPP1/FadL/TodX)"/>
    <property type="match status" value="1"/>
</dbReference>
<name>H1XYL1_CALAY</name>
<comment type="similarity">
    <text evidence="1">Belongs to the UPF0164 family.</text>
</comment>
<dbReference type="EMBL" id="CM001402">
    <property type="protein sequence ID" value="EHO39829.1"/>
    <property type="molecule type" value="Genomic_DNA"/>
</dbReference>
<keyword evidence="4" id="KW-1185">Reference proteome</keyword>
<sequence precursor="true">MLRTILTIFLTLGFVWNVFAGNDAGMAFLKLPVDARSAAMGEAAAALANDASAVYWNPALLARNESKSLVLMHNAYLADIAQEFAAFQFASGKHKMAVALNLMNIPGIEIRGSVPTEKPAGATEAINLAASFSYARALNNGWLVGLTAKYLYEKYYLEDATGWAFDVGLVKNQFLRPDLDLGVTLQNLGRMKPLNVESTTLPIIMRAGLLYHTPLIMNEKRMLVSFDAVYPVYEEQVNFNGGVEVPVLKTLYLRSGLVFDWETLRYSGGFGLNYKNYRLNYAFSPYPYDLGNSHRFSLSWQF</sequence>
<dbReference type="HOGENOM" id="CLU_067062_0_0_0"/>
<gene>
    <name evidence="2" type="ORF">Cabys_2971</name>
    <name evidence="3" type="ORF">Calab_0180</name>
</gene>
<evidence type="ECO:0000256" key="1">
    <source>
        <dbReference type="ARBA" id="ARBA00005846"/>
    </source>
</evidence>
<proteinExistence type="inferred from homology"/>
<dbReference type="PaxDb" id="880073-Calab_0180"/>
<organism evidence="3 4">
    <name type="scientific">Caldithrix abyssi DSM 13497</name>
    <dbReference type="NCBI Taxonomy" id="880073"/>
    <lineage>
        <taxon>Bacteria</taxon>
        <taxon>Pseudomonadati</taxon>
        <taxon>Calditrichota</taxon>
        <taxon>Calditrichia</taxon>
        <taxon>Calditrichales</taxon>
        <taxon>Calditrichaceae</taxon>
        <taxon>Caldithrix</taxon>
    </lineage>
</organism>
<dbReference type="SUPFAM" id="SSF56935">
    <property type="entry name" value="Porins"/>
    <property type="match status" value="1"/>
</dbReference>
<dbReference type="InterPro" id="IPR005362">
    <property type="entry name" value="UPF0164"/>
</dbReference>
<dbReference type="Pfam" id="PF03687">
    <property type="entry name" value="UPF0164"/>
    <property type="match status" value="1"/>
</dbReference>
<dbReference type="AlphaFoldDB" id="H1XYL1"/>
<dbReference type="STRING" id="880073.Cabys_2971"/>
<evidence type="ECO:0008006" key="6">
    <source>
        <dbReference type="Google" id="ProtNLM"/>
    </source>
</evidence>
<dbReference type="KEGG" id="caby:Cabys_2971"/>
<dbReference type="eggNOG" id="COG2067">
    <property type="taxonomic scope" value="Bacteria"/>
</dbReference>
<reference evidence="2 5" key="2">
    <citation type="submission" date="2016-11" db="EMBL/GenBank/DDBJ databases">
        <title>Genomic analysis of Caldithrix abyssi and proposal of a novel bacterial phylum Caldithrichaeota.</title>
        <authorList>
            <person name="Kublanov I."/>
            <person name="Sigalova O."/>
            <person name="Gavrilov S."/>
            <person name="Lebedinsky A."/>
            <person name="Ivanova N."/>
            <person name="Daum C."/>
            <person name="Reddy T."/>
            <person name="Klenk H.P."/>
            <person name="Goker M."/>
            <person name="Reva O."/>
            <person name="Miroshnichenko M."/>
            <person name="Kyprides N."/>
            <person name="Woyke T."/>
            <person name="Gelfand M."/>
        </authorList>
    </citation>
    <scope>NUCLEOTIDE SEQUENCE [LARGE SCALE GENOMIC DNA]</scope>
    <source>
        <strain evidence="2 5">LF13</strain>
    </source>
</reference>
<dbReference type="InParanoid" id="H1XYL1"/>
<dbReference type="NCBIfam" id="NF033709">
    <property type="entry name" value="PorV_fam"/>
    <property type="match status" value="1"/>
</dbReference>
<protein>
    <recommendedName>
        <fullName evidence="6">PorV/PorQ family protein</fullName>
    </recommendedName>
</protein>
<dbReference type="RefSeq" id="WP_006926716.1">
    <property type="nucleotide sequence ID" value="NZ_CM001402.1"/>
</dbReference>
<dbReference type="OrthoDB" id="9809953at2"/>
<reference evidence="3 4" key="1">
    <citation type="submission" date="2011-09" db="EMBL/GenBank/DDBJ databases">
        <title>The permanent draft genome of Caldithrix abyssi DSM 13497.</title>
        <authorList>
            <consortium name="US DOE Joint Genome Institute (JGI-PGF)"/>
            <person name="Lucas S."/>
            <person name="Han J."/>
            <person name="Lapidus A."/>
            <person name="Bruce D."/>
            <person name="Goodwin L."/>
            <person name="Pitluck S."/>
            <person name="Peters L."/>
            <person name="Kyrpides N."/>
            <person name="Mavromatis K."/>
            <person name="Ivanova N."/>
            <person name="Mikhailova N."/>
            <person name="Chertkov O."/>
            <person name="Detter J.C."/>
            <person name="Tapia R."/>
            <person name="Han C."/>
            <person name="Land M."/>
            <person name="Hauser L."/>
            <person name="Markowitz V."/>
            <person name="Cheng J.-F."/>
            <person name="Hugenholtz P."/>
            <person name="Woyke T."/>
            <person name="Wu D."/>
            <person name="Spring S."/>
            <person name="Brambilla E."/>
            <person name="Klenk H.-P."/>
            <person name="Eisen J.A."/>
        </authorList>
    </citation>
    <scope>NUCLEOTIDE SEQUENCE [LARGE SCALE GENOMIC DNA]</scope>
    <source>
        <strain evidence="3 4">DSM 13497</strain>
    </source>
</reference>
<evidence type="ECO:0000313" key="4">
    <source>
        <dbReference type="Proteomes" id="UP000004671"/>
    </source>
</evidence>